<proteinExistence type="predicted"/>
<dbReference type="Proteomes" id="UP001185863">
    <property type="component" value="Unassembled WGS sequence"/>
</dbReference>
<protein>
    <submittedName>
        <fullName evidence="1">Amidase</fullName>
    </submittedName>
</protein>
<comment type="caution">
    <text evidence="1">The sequence shown here is derived from an EMBL/GenBank/DDBJ whole genome shotgun (WGS) entry which is preliminary data.</text>
</comment>
<dbReference type="AlphaFoldDB" id="A0AAE5A8I4"/>
<dbReference type="Gene3D" id="1.10.20.60">
    <property type="entry name" value="Glu-tRNAGln amidotransferase C subunit, N-terminal domain"/>
    <property type="match status" value="1"/>
</dbReference>
<accession>A0AAE5A8I4</accession>
<reference evidence="1" key="1">
    <citation type="submission" date="2023-10" db="EMBL/GenBank/DDBJ databases">
        <title>Development of a sustainable strategy for remediation of hydrocarbon-contaminated territories based on the waste exchange concept.</title>
        <authorList>
            <person name="Krivoruchko A."/>
        </authorList>
    </citation>
    <scope>NUCLEOTIDE SEQUENCE</scope>
    <source>
        <strain evidence="1">IEGM 68</strain>
    </source>
</reference>
<gene>
    <name evidence="1" type="ORF">R4315_26175</name>
</gene>
<dbReference type="EMBL" id="JAWLUP010000122">
    <property type="protein sequence ID" value="MDV7268010.1"/>
    <property type="molecule type" value="Genomic_DNA"/>
</dbReference>
<name>A0AAE5A8I4_9NOCA</name>
<feature type="non-terminal residue" evidence="1">
    <location>
        <position position="81"/>
    </location>
</feature>
<evidence type="ECO:0000313" key="2">
    <source>
        <dbReference type="Proteomes" id="UP001185863"/>
    </source>
</evidence>
<evidence type="ECO:0000313" key="1">
    <source>
        <dbReference type="EMBL" id="MDV7268010.1"/>
    </source>
</evidence>
<organism evidence="1 2">
    <name type="scientific">Rhodococcus oxybenzonivorans</name>
    <dbReference type="NCBI Taxonomy" id="1990687"/>
    <lineage>
        <taxon>Bacteria</taxon>
        <taxon>Bacillati</taxon>
        <taxon>Actinomycetota</taxon>
        <taxon>Actinomycetes</taxon>
        <taxon>Mycobacteriales</taxon>
        <taxon>Nocardiaceae</taxon>
        <taxon>Rhodococcus</taxon>
    </lineage>
</organism>
<sequence length="81" mass="8809">MSALPPPDSARLTALDRHFRFGLSASELEEFAPAVEASLGASTAVEDLYRRSAPPAPQREWAPAAPERNRLGAWYVTTEIA</sequence>